<feature type="chain" id="PRO_5007414653" evidence="1">
    <location>
        <begin position="24"/>
        <end position="142"/>
    </location>
</feature>
<protein>
    <submittedName>
        <fullName evidence="3">Copper metallochaperone, bacterial Cox17-like protein</fullName>
    </submittedName>
</protein>
<feature type="signal peptide" evidence="1">
    <location>
        <begin position="1"/>
        <end position="23"/>
    </location>
</feature>
<evidence type="ECO:0000313" key="4">
    <source>
        <dbReference type="Proteomes" id="UP000253740"/>
    </source>
</evidence>
<dbReference type="EMBL" id="DF970270">
    <property type="protein sequence ID" value="GAP67411.1"/>
    <property type="molecule type" value="Genomic_DNA"/>
</dbReference>
<keyword evidence="1" id="KW-0732">Signal</keyword>
<dbReference type="RefSeq" id="WP_187300713.1">
    <property type="nucleotide sequence ID" value="NZ_DF970270.1"/>
</dbReference>
<keyword evidence="4" id="KW-1185">Reference proteome</keyword>
<accession>A0A0K8QRV6</accession>
<dbReference type="HOGENOM" id="CLU_100939_1_3_6"/>
<dbReference type="InterPro" id="IPR036182">
    <property type="entry name" value="PCuAC_sf"/>
</dbReference>
<evidence type="ECO:0000313" key="2">
    <source>
        <dbReference type="EMBL" id="GAN43777.1"/>
    </source>
</evidence>
<evidence type="ECO:0000313" key="3">
    <source>
        <dbReference type="EMBL" id="GAP67411.1"/>
    </source>
</evidence>
<dbReference type="AlphaFoldDB" id="A0A0K8QRV6"/>
<dbReference type="SUPFAM" id="SSF110087">
    <property type="entry name" value="DR1885-like metal-binding protein"/>
    <property type="match status" value="1"/>
</dbReference>
<sequence length="142" mass="14951">MNVALLRGLAVALSLMAGTEVHAAGRLTVEDAWIRAAPPGAMMLAGYMVLGNAGDAPVVLAAADSDAFGEVSMHRTVEEHGVARMRPLERVSVAPGQRVVFAPGGMHLMLMQPKRALHAGDRVTIRLMQTDGAATPVEFAVR</sequence>
<dbReference type="InterPro" id="IPR058248">
    <property type="entry name" value="Lxx211020-like"/>
</dbReference>
<reference evidence="3" key="2">
    <citation type="submission" date="2015-08" db="EMBL/GenBank/DDBJ databases">
        <title>Complete DNA Sequence of Pseudomonas syringae pv. actinidiae, the Causal Agent of Kiwifruit Canker Disease.</title>
        <authorList>
            <person name="Rikkerink E.H.A."/>
            <person name="Fineran P.C."/>
        </authorList>
    </citation>
    <scope>NUCLEOTIDE SEQUENCE</scope>
    <source>
        <strain evidence="3">SkMP5</strain>
    </source>
</reference>
<evidence type="ECO:0000256" key="1">
    <source>
        <dbReference type="SAM" id="SignalP"/>
    </source>
</evidence>
<dbReference type="STRING" id="1475481.GCA_000953855_02781"/>
<name>A0A0K8QRV6_9GAMM</name>
<reference evidence="2" key="1">
    <citation type="submission" date="2015-03" db="EMBL/GenBank/DDBJ databases">
        <title>Draft genome sequence of Mizugakiibacter sediminis skMP5.</title>
        <authorList>
            <person name="Watanabe T."/>
            <person name="Kojima H."/>
            <person name="Fukui M."/>
        </authorList>
    </citation>
    <scope>NUCLEOTIDE SEQUENCE</scope>
    <source>
        <strain evidence="2">SkMP5</strain>
    </source>
</reference>
<proteinExistence type="predicted"/>
<dbReference type="InterPro" id="IPR007410">
    <property type="entry name" value="LpqE-like"/>
</dbReference>
<gene>
    <name evidence="2" type="ORF">MBSD_0287</name>
    <name evidence="3" type="ORF">MBSD_n2735</name>
</gene>
<organism evidence="3">
    <name type="scientific">Mizugakiibacter sediminis</name>
    <dbReference type="NCBI Taxonomy" id="1475481"/>
    <lineage>
        <taxon>Bacteria</taxon>
        <taxon>Pseudomonadati</taxon>
        <taxon>Pseudomonadota</taxon>
        <taxon>Gammaproteobacteria</taxon>
        <taxon>Lysobacterales</taxon>
        <taxon>Rhodanobacteraceae</taxon>
        <taxon>Mizugakiibacter</taxon>
    </lineage>
</organism>
<dbReference type="EMBL" id="DF952378">
    <property type="protein sequence ID" value="GAN43777.1"/>
    <property type="molecule type" value="Genomic_DNA"/>
</dbReference>
<dbReference type="PANTHER" id="PTHR36302:SF1">
    <property type="entry name" value="COPPER CHAPERONE PCU(A)C"/>
    <property type="match status" value="1"/>
</dbReference>
<dbReference type="PANTHER" id="PTHR36302">
    <property type="entry name" value="BLR7088 PROTEIN"/>
    <property type="match status" value="1"/>
</dbReference>
<dbReference type="Gene3D" id="2.60.40.1890">
    <property type="entry name" value="PCu(A)C copper chaperone"/>
    <property type="match status" value="1"/>
</dbReference>
<dbReference type="Pfam" id="PF04314">
    <property type="entry name" value="PCuAC"/>
    <property type="match status" value="1"/>
</dbReference>
<dbReference type="Proteomes" id="UP000253740">
    <property type="component" value="Unassembled WGS sequence"/>
</dbReference>